<evidence type="ECO:0000256" key="3">
    <source>
        <dbReference type="ARBA" id="ARBA00022829"/>
    </source>
</evidence>
<keyword evidence="2" id="KW-0808">Transferase</keyword>
<gene>
    <name evidence="12" type="ORF">DFH08DRAFT_861005</name>
</gene>
<dbReference type="EC" id="2.3.1.48" evidence="1"/>
<organism evidence="12 13">
    <name type="scientific">Mycena albidolilacea</name>
    <dbReference type="NCBI Taxonomy" id="1033008"/>
    <lineage>
        <taxon>Eukaryota</taxon>
        <taxon>Fungi</taxon>
        <taxon>Dikarya</taxon>
        <taxon>Basidiomycota</taxon>
        <taxon>Agaricomycotina</taxon>
        <taxon>Agaricomycetes</taxon>
        <taxon>Agaricomycetidae</taxon>
        <taxon>Agaricales</taxon>
        <taxon>Marasmiineae</taxon>
        <taxon>Mycenaceae</taxon>
        <taxon>Mycena</taxon>
    </lineage>
</organism>
<dbReference type="Pfam" id="PF00583">
    <property type="entry name" value="Acetyltransf_1"/>
    <property type="match status" value="1"/>
</dbReference>
<evidence type="ECO:0000256" key="10">
    <source>
        <dbReference type="ARBA" id="ARBA00048848"/>
    </source>
</evidence>
<dbReference type="InterPro" id="IPR045141">
    <property type="entry name" value="NAA60-like"/>
</dbReference>
<evidence type="ECO:0000256" key="7">
    <source>
        <dbReference type="ARBA" id="ARBA00026111"/>
    </source>
</evidence>
<evidence type="ECO:0000256" key="8">
    <source>
        <dbReference type="ARBA" id="ARBA00026144"/>
    </source>
</evidence>
<dbReference type="PANTHER" id="PTHR14744:SF15">
    <property type="entry name" value="N-ALPHA-ACETYLTRANSFERASE 60"/>
    <property type="match status" value="1"/>
</dbReference>
<evidence type="ECO:0000256" key="9">
    <source>
        <dbReference type="ARBA" id="ARBA00048017"/>
    </source>
</evidence>
<keyword evidence="13" id="KW-1185">Reference proteome</keyword>
<dbReference type="EMBL" id="JARIHO010000014">
    <property type="protein sequence ID" value="KAJ7350307.1"/>
    <property type="molecule type" value="Genomic_DNA"/>
</dbReference>
<evidence type="ECO:0000259" key="11">
    <source>
        <dbReference type="PROSITE" id="PS51186"/>
    </source>
</evidence>
<dbReference type="SUPFAM" id="SSF55729">
    <property type="entry name" value="Acyl-CoA N-acyltransferases (Nat)"/>
    <property type="match status" value="1"/>
</dbReference>
<dbReference type="EC" id="2.3.1.259" evidence="7"/>
<evidence type="ECO:0000256" key="4">
    <source>
        <dbReference type="ARBA" id="ARBA00022853"/>
    </source>
</evidence>
<dbReference type="Gene3D" id="3.40.630.30">
    <property type="match status" value="1"/>
</dbReference>
<comment type="similarity">
    <text evidence="6">Belongs to the acetyltransferase family. NAA60 subfamily.</text>
</comment>
<keyword evidence="3" id="KW-0159">Chromosome partition</keyword>
<dbReference type="AlphaFoldDB" id="A0AAD7A636"/>
<comment type="caution">
    <text evidence="12">The sequence shown here is derived from an EMBL/GenBank/DDBJ whole genome shotgun (WGS) entry which is preliminary data.</text>
</comment>
<protein>
    <recommendedName>
        <fullName evidence="8">N-alpha-acetyltransferase 60</fullName>
        <ecNumber evidence="7">2.3.1.259</ecNumber>
        <ecNumber evidence="1">2.3.1.48</ecNumber>
    </recommendedName>
</protein>
<dbReference type="Proteomes" id="UP001218218">
    <property type="component" value="Unassembled WGS sequence"/>
</dbReference>
<accession>A0AAD7A636</accession>
<evidence type="ECO:0000256" key="5">
    <source>
        <dbReference type="ARBA" id="ARBA00023315"/>
    </source>
</evidence>
<dbReference type="GO" id="GO:0120518">
    <property type="term" value="F:protein N-terminal-methionine acetyltransferase activity"/>
    <property type="evidence" value="ECO:0007669"/>
    <property type="project" value="UniProtKB-EC"/>
</dbReference>
<evidence type="ECO:0000256" key="6">
    <source>
        <dbReference type="ARBA" id="ARBA00025774"/>
    </source>
</evidence>
<dbReference type="GO" id="GO:0000139">
    <property type="term" value="C:Golgi membrane"/>
    <property type="evidence" value="ECO:0007669"/>
    <property type="project" value="TreeGrafter"/>
</dbReference>
<sequence>MEIDLSPVRSHEISAVMQLHAALLPISYPRSFFLQLLLQPTRLCLVARSGSDGDLVAFISAAMHPGQRLEILTLGVLPLFQQHRLATRLVYAVIDALTSKAAAVTTVFAQVSASNSSAQEFYRHMGMLPSGDVIRDMYRTLPCGSRDAYIVSRRIDTRARDALIRL</sequence>
<keyword evidence="4" id="KW-0156">Chromatin regulator</keyword>
<dbReference type="InterPro" id="IPR016181">
    <property type="entry name" value="Acyl_CoA_acyltransferase"/>
</dbReference>
<comment type="catalytic activity">
    <reaction evidence="10">
        <text>N-terminal L-methionyl-[transmembrane protein] + acetyl-CoA = N-terminal N(alpha)-acetyl-L-methionyl-[transmembrane protein] + CoA + H(+)</text>
        <dbReference type="Rhea" id="RHEA:50604"/>
        <dbReference type="Rhea" id="RHEA-COMP:12745"/>
        <dbReference type="Rhea" id="RHEA-COMP:12746"/>
        <dbReference type="ChEBI" id="CHEBI:15378"/>
        <dbReference type="ChEBI" id="CHEBI:57287"/>
        <dbReference type="ChEBI" id="CHEBI:57288"/>
        <dbReference type="ChEBI" id="CHEBI:64731"/>
        <dbReference type="ChEBI" id="CHEBI:133414"/>
        <dbReference type="EC" id="2.3.1.259"/>
    </reaction>
</comment>
<keyword evidence="5" id="KW-0012">Acyltransferase</keyword>
<dbReference type="GO" id="GO:0004402">
    <property type="term" value="F:histone acetyltransferase activity"/>
    <property type="evidence" value="ECO:0007669"/>
    <property type="project" value="TreeGrafter"/>
</dbReference>
<dbReference type="GO" id="GO:0007059">
    <property type="term" value="P:chromosome segregation"/>
    <property type="evidence" value="ECO:0007669"/>
    <property type="project" value="UniProtKB-KW"/>
</dbReference>
<dbReference type="CDD" id="cd04301">
    <property type="entry name" value="NAT_SF"/>
    <property type="match status" value="1"/>
</dbReference>
<comment type="catalytic activity">
    <reaction evidence="9">
        <text>L-lysyl-[protein] + acetyl-CoA = N(6)-acetyl-L-lysyl-[protein] + CoA + H(+)</text>
        <dbReference type="Rhea" id="RHEA:45948"/>
        <dbReference type="Rhea" id="RHEA-COMP:9752"/>
        <dbReference type="Rhea" id="RHEA-COMP:10731"/>
        <dbReference type="ChEBI" id="CHEBI:15378"/>
        <dbReference type="ChEBI" id="CHEBI:29969"/>
        <dbReference type="ChEBI" id="CHEBI:57287"/>
        <dbReference type="ChEBI" id="CHEBI:57288"/>
        <dbReference type="ChEBI" id="CHEBI:61930"/>
        <dbReference type="EC" id="2.3.1.48"/>
    </reaction>
</comment>
<name>A0AAD7A636_9AGAR</name>
<feature type="domain" description="N-acetyltransferase" evidence="11">
    <location>
        <begin position="3"/>
        <end position="156"/>
    </location>
</feature>
<reference evidence="12" key="1">
    <citation type="submission" date="2023-03" db="EMBL/GenBank/DDBJ databases">
        <title>Massive genome expansion in bonnet fungi (Mycena s.s.) driven by repeated elements and novel gene families across ecological guilds.</title>
        <authorList>
            <consortium name="Lawrence Berkeley National Laboratory"/>
            <person name="Harder C.B."/>
            <person name="Miyauchi S."/>
            <person name="Viragh M."/>
            <person name="Kuo A."/>
            <person name="Thoen E."/>
            <person name="Andreopoulos B."/>
            <person name="Lu D."/>
            <person name="Skrede I."/>
            <person name="Drula E."/>
            <person name="Henrissat B."/>
            <person name="Morin E."/>
            <person name="Kohler A."/>
            <person name="Barry K."/>
            <person name="LaButti K."/>
            <person name="Morin E."/>
            <person name="Salamov A."/>
            <person name="Lipzen A."/>
            <person name="Mereny Z."/>
            <person name="Hegedus B."/>
            <person name="Baldrian P."/>
            <person name="Stursova M."/>
            <person name="Weitz H."/>
            <person name="Taylor A."/>
            <person name="Grigoriev I.V."/>
            <person name="Nagy L.G."/>
            <person name="Martin F."/>
            <person name="Kauserud H."/>
        </authorList>
    </citation>
    <scope>NUCLEOTIDE SEQUENCE</scope>
    <source>
        <strain evidence="12">CBHHK002</strain>
    </source>
</reference>
<dbReference type="InterPro" id="IPR000182">
    <property type="entry name" value="GNAT_dom"/>
</dbReference>
<evidence type="ECO:0000313" key="12">
    <source>
        <dbReference type="EMBL" id="KAJ7350307.1"/>
    </source>
</evidence>
<dbReference type="PROSITE" id="PS51186">
    <property type="entry name" value="GNAT"/>
    <property type="match status" value="1"/>
</dbReference>
<dbReference type="PANTHER" id="PTHR14744">
    <property type="entry name" value="N-ALPHA-ACETYLTRANSFERASE 60"/>
    <property type="match status" value="1"/>
</dbReference>
<evidence type="ECO:0000313" key="13">
    <source>
        <dbReference type="Proteomes" id="UP001218218"/>
    </source>
</evidence>
<proteinExistence type="inferred from homology"/>
<evidence type="ECO:0000256" key="1">
    <source>
        <dbReference type="ARBA" id="ARBA00013184"/>
    </source>
</evidence>
<evidence type="ECO:0000256" key="2">
    <source>
        <dbReference type="ARBA" id="ARBA00022679"/>
    </source>
</evidence>